<name>A0AAW0K8N6_QUESU</name>
<protein>
    <submittedName>
        <fullName evidence="1">Uncharacterized protein</fullName>
    </submittedName>
</protein>
<dbReference type="Proteomes" id="UP000237347">
    <property type="component" value="Unassembled WGS sequence"/>
</dbReference>
<evidence type="ECO:0000313" key="1">
    <source>
        <dbReference type="EMBL" id="KAK7835685.1"/>
    </source>
</evidence>
<sequence>MEWRSGGEGEFCGDDYRGEIIVVKGLRIVNQILVGLLGGSRAEDCGGSAWWAVGFWRRRLATM</sequence>
<gene>
    <name evidence="1" type="ORF">CFP56_023289</name>
</gene>
<reference evidence="1 2" key="1">
    <citation type="journal article" date="2018" name="Sci. Data">
        <title>The draft genome sequence of cork oak.</title>
        <authorList>
            <person name="Ramos A.M."/>
            <person name="Usie A."/>
            <person name="Barbosa P."/>
            <person name="Barros P.M."/>
            <person name="Capote T."/>
            <person name="Chaves I."/>
            <person name="Simoes F."/>
            <person name="Abreu I."/>
            <person name="Carrasquinho I."/>
            <person name="Faro C."/>
            <person name="Guimaraes J.B."/>
            <person name="Mendonca D."/>
            <person name="Nobrega F."/>
            <person name="Rodrigues L."/>
            <person name="Saibo N.J.M."/>
            <person name="Varela M.C."/>
            <person name="Egas C."/>
            <person name="Matos J."/>
            <person name="Miguel C.M."/>
            <person name="Oliveira M.M."/>
            <person name="Ricardo C.P."/>
            <person name="Goncalves S."/>
        </authorList>
    </citation>
    <scope>NUCLEOTIDE SEQUENCE [LARGE SCALE GENOMIC DNA]</scope>
    <source>
        <strain evidence="2">cv. HL8</strain>
    </source>
</reference>
<organism evidence="1 2">
    <name type="scientific">Quercus suber</name>
    <name type="common">Cork oak</name>
    <dbReference type="NCBI Taxonomy" id="58331"/>
    <lineage>
        <taxon>Eukaryota</taxon>
        <taxon>Viridiplantae</taxon>
        <taxon>Streptophyta</taxon>
        <taxon>Embryophyta</taxon>
        <taxon>Tracheophyta</taxon>
        <taxon>Spermatophyta</taxon>
        <taxon>Magnoliopsida</taxon>
        <taxon>eudicotyledons</taxon>
        <taxon>Gunneridae</taxon>
        <taxon>Pentapetalae</taxon>
        <taxon>rosids</taxon>
        <taxon>fabids</taxon>
        <taxon>Fagales</taxon>
        <taxon>Fagaceae</taxon>
        <taxon>Quercus</taxon>
    </lineage>
</organism>
<dbReference type="EMBL" id="PKMF04000367">
    <property type="protein sequence ID" value="KAK7835685.1"/>
    <property type="molecule type" value="Genomic_DNA"/>
</dbReference>
<comment type="caution">
    <text evidence="1">The sequence shown here is derived from an EMBL/GenBank/DDBJ whole genome shotgun (WGS) entry which is preliminary data.</text>
</comment>
<evidence type="ECO:0000313" key="2">
    <source>
        <dbReference type="Proteomes" id="UP000237347"/>
    </source>
</evidence>
<accession>A0AAW0K8N6</accession>
<keyword evidence="2" id="KW-1185">Reference proteome</keyword>
<proteinExistence type="predicted"/>
<dbReference type="AlphaFoldDB" id="A0AAW0K8N6"/>